<dbReference type="RefSeq" id="WP_359977648.1">
    <property type="nucleotide sequence ID" value="NZ_JBEZLS010000005.1"/>
</dbReference>
<proteinExistence type="predicted"/>
<dbReference type="InterPro" id="IPR039421">
    <property type="entry name" value="Type_1_exporter"/>
</dbReference>
<sequence length="613" mass="64224">MEDGTGARAAAARRTRWKAPIVVLAGDMLRTDRASTVGLAALIALGAVLPATLAVTSGVLAGSLLDSGSQGALAPDTVVVALLLAVVFLLLQVVAPVAQAVAESLGRRLDRSVSRRVMAALGRPADVARLEAPETAGLVSGITGGLAGSCARDAVVGAAGIGIVRGGAVCGALVLFAYRWWLAVLLLAAYGYAMVIVSRIYQAALESAEGTPALMRRAMYLKDTLCTPAAAKDVRTFGLTDWLLGRYTAEWSAAIGHARRDRTGVGRVSLRSGLVVLAVQGLTFVLLARDMMGGDLSIGRFTAFAVASTGLLGLSIVTPDLLNIAVGGTMLKAVAELEERTGRWAGRTGNAPAGFRGTIVFEGVGFRYPGSGSWVLRDLHLTIPAGTSLAVVGVNGAGKTTLVKLLCGLYRPTEGRVLVDGVDLRDIDPELWARRCAALFQDWIRWSLPLRDNVVLGAPEQPVTDEALERTARAAGLTDLVAGLPDGWSTVLSREFGGVDLSGGQWQRVGLARALWALSGGAGILLLDEPSAALDVRGETELYDQLLRAAAGKTVVLISHRFSTVRHADRIVVLDGGAVVEQGNHLALMAANGLYARMFRVQAERFTAGTETR</sequence>
<feature type="domain" description="ABC transmembrane type-1" evidence="9">
    <location>
        <begin position="41"/>
        <end position="327"/>
    </location>
</feature>
<evidence type="ECO:0000256" key="3">
    <source>
        <dbReference type="ARBA" id="ARBA00022741"/>
    </source>
</evidence>
<accession>A0ABV3E1E4</accession>
<keyword evidence="3" id="KW-0547">Nucleotide-binding</keyword>
<protein>
    <submittedName>
        <fullName evidence="10">ATP-binding cassette domain-containing protein</fullName>
    </submittedName>
</protein>
<evidence type="ECO:0000256" key="4">
    <source>
        <dbReference type="ARBA" id="ARBA00022840"/>
    </source>
</evidence>
<dbReference type="InterPro" id="IPR036640">
    <property type="entry name" value="ABC1_TM_sf"/>
</dbReference>
<keyword evidence="2 7" id="KW-0812">Transmembrane</keyword>
<dbReference type="GO" id="GO:0005524">
    <property type="term" value="F:ATP binding"/>
    <property type="evidence" value="ECO:0007669"/>
    <property type="project" value="UniProtKB-KW"/>
</dbReference>
<dbReference type="Pfam" id="PF00005">
    <property type="entry name" value="ABC_tran"/>
    <property type="match status" value="1"/>
</dbReference>
<keyword evidence="11" id="KW-1185">Reference proteome</keyword>
<feature type="transmembrane region" description="Helical" evidence="7">
    <location>
        <begin position="154"/>
        <end position="174"/>
    </location>
</feature>
<dbReference type="InterPro" id="IPR003439">
    <property type="entry name" value="ABC_transporter-like_ATP-bd"/>
</dbReference>
<evidence type="ECO:0000256" key="2">
    <source>
        <dbReference type="ARBA" id="ARBA00022692"/>
    </source>
</evidence>
<keyword evidence="4 10" id="KW-0067">ATP-binding</keyword>
<evidence type="ECO:0000313" key="10">
    <source>
        <dbReference type="EMBL" id="MEU9350971.1"/>
    </source>
</evidence>
<evidence type="ECO:0000259" key="8">
    <source>
        <dbReference type="PROSITE" id="PS50893"/>
    </source>
</evidence>
<dbReference type="PANTHER" id="PTHR43394:SF1">
    <property type="entry name" value="ATP-BINDING CASSETTE SUB-FAMILY B MEMBER 10, MITOCHONDRIAL"/>
    <property type="match status" value="1"/>
</dbReference>
<evidence type="ECO:0000256" key="5">
    <source>
        <dbReference type="ARBA" id="ARBA00022989"/>
    </source>
</evidence>
<dbReference type="InterPro" id="IPR003593">
    <property type="entry name" value="AAA+_ATPase"/>
</dbReference>
<evidence type="ECO:0000256" key="7">
    <source>
        <dbReference type="SAM" id="Phobius"/>
    </source>
</evidence>
<evidence type="ECO:0000256" key="6">
    <source>
        <dbReference type="ARBA" id="ARBA00023136"/>
    </source>
</evidence>
<feature type="transmembrane region" description="Helical" evidence="7">
    <location>
        <begin position="301"/>
        <end position="322"/>
    </location>
</feature>
<feature type="transmembrane region" description="Helical" evidence="7">
    <location>
        <begin position="180"/>
        <end position="201"/>
    </location>
</feature>
<evidence type="ECO:0000256" key="1">
    <source>
        <dbReference type="ARBA" id="ARBA00004651"/>
    </source>
</evidence>
<dbReference type="InterPro" id="IPR011527">
    <property type="entry name" value="ABC1_TM_dom"/>
</dbReference>
<dbReference type="EMBL" id="JBEZLS010000005">
    <property type="protein sequence ID" value="MEU9350971.1"/>
    <property type="molecule type" value="Genomic_DNA"/>
</dbReference>
<dbReference type="PROSITE" id="PS00211">
    <property type="entry name" value="ABC_TRANSPORTER_1"/>
    <property type="match status" value="1"/>
</dbReference>
<dbReference type="InterPro" id="IPR027417">
    <property type="entry name" value="P-loop_NTPase"/>
</dbReference>
<dbReference type="SUPFAM" id="SSF52540">
    <property type="entry name" value="P-loop containing nucleoside triphosphate hydrolases"/>
    <property type="match status" value="1"/>
</dbReference>
<comment type="caution">
    <text evidence="10">The sequence shown here is derived from an EMBL/GenBank/DDBJ whole genome shotgun (WGS) entry which is preliminary data.</text>
</comment>
<name>A0ABV3E1E4_9ACTN</name>
<dbReference type="Gene3D" id="3.40.50.300">
    <property type="entry name" value="P-loop containing nucleotide triphosphate hydrolases"/>
    <property type="match status" value="1"/>
</dbReference>
<dbReference type="PANTHER" id="PTHR43394">
    <property type="entry name" value="ATP-DEPENDENT PERMEASE MDL1, MITOCHONDRIAL"/>
    <property type="match status" value="1"/>
</dbReference>
<dbReference type="PROSITE" id="PS50929">
    <property type="entry name" value="ABC_TM1F"/>
    <property type="match status" value="1"/>
</dbReference>
<feature type="domain" description="ABC transporter" evidence="8">
    <location>
        <begin position="359"/>
        <end position="601"/>
    </location>
</feature>
<dbReference type="SUPFAM" id="SSF90123">
    <property type="entry name" value="ABC transporter transmembrane region"/>
    <property type="match status" value="1"/>
</dbReference>
<evidence type="ECO:0000313" key="11">
    <source>
        <dbReference type="Proteomes" id="UP001551582"/>
    </source>
</evidence>
<keyword evidence="5 7" id="KW-1133">Transmembrane helix</keyword>
<reference evidence="10 11" key="1">
    <citation type="submission" date="2024-06" db="EMBL/GenBank/DDBJ databases">
        <title>The Natural Products Discovery Center: Release of the First 8490 Sequenced Strains for Exploring Actinobacteria Biosynthetic Diversity.</title>
        <authorList>
            <person name="Kalkreuter E."/>
            <person name="Kautsar S.A."/>
            <person name="Yang D."/>
            <person name="Bader C.D."/>
            <person name="Teijaro C.N."/>
            <person name="Fluegel L."/>
            <person name="Davis C.M."/>
            <person name="Simpson J.R."/>
            <person name="Lauterbach L."/>
            <person name="Steele A.D."/>
            <person name="Gui C."/>
            <person name="Meng S."/>
            <person name="Li G."/>
            <person name="Viehrig K."/>
            <person name="Ye F."/>
            <person name="Su P."/>
            <person name="Kiefer A.F."/>
            <person name="Nichols A."/>
            <person name="Cepeda A.J."/>
            <person name="Yan W."/>
            <person name="Fan B."/>
            <person name="Jiang Y."/>
            <person name="Adhikari A."/>
            <person name="Zheng C.-J."/>
            <person name="Schuster L."/>
            <person name="Cowan T.M."/>
            <person name="Smanski M.J."/>
            <person name="Chevrette M.G."/>
            <person name="De Carvalho L.P.S."/>
            <person name="Shen B."/>
        </authorList>
    </citation>
    <scope>NUCLEOTIDE SEQUENCE [LARGE SCALE GENOMIC DNA]</scope>
    <source>
        <strain evidence="10 11">NPDC048274</strain>
    </source>
</reference>
<feature type="transmembrane region" description="Helical" evidence="7">
    <location>
        <begin position="268"/>
        <end position="289"/>
    </location>
</feature>
<dbReference type="InterPro" id="IPR017871">
    <property type="entry name" value="ABC_transporter-like_CS"/>
</dbReference>
<evidence type="ECO:0000259" key="9">
    <source>
        <dbReference type="PROSITE" id="PS50929"/>
    </source>
</evidence>
<dbReference type="Gene3D" id="1.20.1560.10">
    <property type="entry name" value="ABC transporter type 1, transmembrane domain"/>
    <property type="match status" value="1"/>
</dbReference>
<comment type="subcellular location">
    <subcellularLocation>
        <location evidence="1">Cell membrane</location>
        <topology evidence="1">Multi-pass membrane protein</topology>
    </subcellularLocation>
</comment>
<organism evidence="10 11">
    <name type="scientific">Streptomyces griseoloalbus</name>
    <dbReference type="NCBI Taxonomy" id="67303"/>
    <lineage>
        <taxon>Bacteria</taxon>
        <taxon>Bacillati</taxon>
        <taxon>Actinomycetota</taxon>
        <taxon>Actinomycetes</taxon>
        <taxon>Kitasatosporales</taxon>
        <taxon>Streptomycetaceae</taxon>
        <taxon>Streptomyces</taxon>
    </lineage>
</organism>
<dbReference type="Proteomes" id="UP001551582">
    <property type="component" value="Unassembled WGS sequence"/>
</dbReference>
<feature type="transmembrane region" description="Helical" evidence="7">
    <location>
        <begin position="77"/>
        <end position="102"/>
    </location>
</feature>
<gene>
    <name evidence="10" type="ORF">AB0D65_08085</name>
</gene>
<dbReference type="PROSITE" id="PS50893">
    <property type="entry name" value="ABC_TRANSPORTER_2"/>
    <property type="match status" value="1"/>
</dbReference>
<dbReference type="SMART" id="SM00382">
    <property type="entry name" value="AAA"/>
    <property type="match status" value="1"/>
</dbReference>
<keyword evidence="6 7" id="KW-0472">Membrane</keyword>
<feature type="transmembrane region" description="Helical" evidence="7">
    <location>
        <begin position="37"/>
        <end position="65"/>
    </location>
</feature>